<dbReference type="SUPFAM" id="SSF55455">
    <property type="entry name" value="SRF-like"/>
    <property type="match status" value="1"/>
</dbReference>
<keyword evidence="2" id="KW-0805">Transcription regulation</keyword>
<organism evidence="7 8">
    <name type="scientific">Arabidopsis arenosa</name>
    <name type="common">Sand rock-cress</name>
    <name type="synonym">Cardaminopsis arenosa</name>
    <dbReference type="NCBI Taxonomy" id="38785"/>
    <lineage>
        <taxon>Eukaryota</taxon>
        <taxon>Viridiplantae</taxon>
        <taxon>Streptophyta</taxon>
        <taxon>Embryophyta</taxon>
        <taxon>Tracheophyta</taxon>
        <taxon>Spermatophyta</taxon>
        <taxon>Magnoliopsida</taxon>
        <taxon>eudicotyledons</taxon>
        <taxon>Gunneridae</taxon>
        <taxon>Pentapetalae</taxon>
        <taxon>rosids</taxon>
        <taxon>malvids</taxon>
        <taxon>Brassicales</taxon>
        <taxon>Brassicaceae</taxon>
        <taxon>Camelineae</taxon>
        <taxon>Arabidopsis</taxon>
    </lineage>
</organism>
<dbReference type="PROSITE" id="PS50066">
    <property type="entry name" value="MADS_BOX_2"/>
    <property type="match status" value="1"/>
</dbReference>
<evidence type="ECO:0000313" key="8">
    <source>
        <dbReference type="Proteomes" id="UP000682877"/>
    </source>
</evidence>
<dbReference type="AlphaFoldDB" id="A0A8S2A746"/>
<evidence type="ECO:0000256" key="5">
    <source>
        <dbReference type="ARBA" id="ARBA00023242"/>
    </source>
</evidence>
<sequence length="372" mass="43052">MTRKNIKLAWVENDNARAISLRTRRVGLLKKVKELSILCDINACIIIFSPNEAEPMVWPSVETARGLLDNFFALPRYEHIKKEMDVELYLNEKTNKANEKLIKSCQKNKEYVTNELMMQLQCGRTIDDLNLNEIYTLLSFSRDNIISLRKKLDFMQFSPLRDLPVLPFEAQVEQFKITTNDAFLRGDQDDERAGNTDEATRIINIDSLRENKSYYLIDQWFPTPEPPKPVIDQQIGHGNPNPRGFYPYQGSSSNGNPNLEMMSVCPQVMTFHDLVGSATQPLQHENMNNNPIMAMNQPRQYPFDFMRQELGIQEEGGNINNLQFYRRDNTTTTNDRLCQEPSPNETTAREGNINATSFDINRIWPSFNNHNF</sequence>
<keyword evidence="3" id="KW-0238">DNA-binding</keyword>
<dbReference type="Gene3D" id="3.40.1810.10">
    <property type="entry name" value="Transcription factor, MADS-box"/>
    <property type="match status" value="1"/>
</dbReference>
<feature type="domain" description="MADS-box" evidence="6">
    <location>
        <begin position="1"/>
        <end position="51"/>
    </location>
</feature>
<dbReference type="CDD" id="cd00266">
    <property type="entry name" value="MADS_SRF_like"/>
    <property type="match status" value="1"/>
</dbReference>
<dbReference type="PRINTS" id="PR00404">
    <property type="entry name" value="MADSDOMAIN"/>
</dbReference>
<proteinExistence type="predicted"/>
<accession>A0A8S2A746</accession>
<gene>
    <name evidence="7" type="ORF">AARE701A_LOCUS9813</name>
</gene>
<keyword evidence="8" id="KW-1185">Reference proteome</keyword>
<dbReference type="EMBL" id="LR999454">
    <property type="protein sequence ID" value="CAE6014064.1"/>
    <property type="molecule type" value="Genomic_DNA"/>
</dbReference>
<dbReference type="Proteomes" id="UP000682877">
    <property type="component" value="Chromosome 4"/>
</dbReference>
<evidence type="ECO:0000259" key="6">
    <source>
        <dbReference type="PROSITE" id="PS50066"/>
    </source>
</evidence>
<protein>
    <recommendedName>
        <fullName evidence="6">MADS-box domain-containing protein</fullName>
    </recommendedName>
</protein>
<dbReference type="InterPro" id="IPR033897">
    <property type="entry name" value="SRF-like_MADS-box"/>
</dbReference>
<reference evidence="7" key="1">
    <citation type="submission" date="2021-01" db="EMBL/GenBank/DDBJ databases">
        <authorList>
            <person name="Bezrukov I."/>
        </authorList>
    </citation>
    <scope>NUCLEOTIDE SEQUENCE</scope>
</reference>
<dbReference type="SMART" id="SM00432">
    <property type="entry name" value="MADS"/>
    <property type="match status" value="1"/>
</dbReference>
<evidence type="ECO:0000256" key="3">
    <source>
        <dbReference type="ARBA" id="ARBA00023125"/>
    </source>
</evidence>
<name>A0A8S2A746_ARAAE</name>
<dbReference type="GO" id="GO:0000981">
    <property type="term" value="F:DNA-binding transcription factor activity, RNA polymerase II-specific"/>
    <property type="evidence" value="ECO:0007669"/>
    <property type="project" value="InterPro"/>
</dbReference>
<dbReference type="PANTHER" id="PTHR48019">
    <property type="entry name" value="SERUM RESPONSE FACTOR HOMOLOG"/>
    <property type="match status" value="1"/>
</dbReference>
<dbReference type="Pfam" id="PF00319">
    <property type="entry name" value="SRF-TF"/>
    <property type="match status" value="1"/>
</dbReference>
<keyword evidence="5" id="KW-0539">Nucleus</keyword>
<dbReference type="GO" id="GO:0046983">
    <property type="term" value="F:protein dimerization activity"/>
    <property type="evidence" value="ECO:0007669"/>
    <property type="project" value="InterPro"/>
</dbReference>
<dbReference type="GO" id="GO:0005634">
    <property type="term" value="C:nucleus"/>
    <property type="evidence" value="ECO:0007669"/>
    <property type="project" value="UniProtKB-SubCell"/>
</dbReference>
<evidence type="ECO:0000256" key="2">
    <source>
        <dbReference type="ARBA" id="ARBA00023015"/>
    </source>
</evidence>
<dbReference type="GO" id="GO:0000987">
    <property type="term" value="F:cis-regulatory region sequence-specific DNA binding"/>
    <property type="evidence" value="ECO:0007669"/>
    <property type="project" value="InterPro"/>
</dbReference>
<evidence type="ECO:0000313" key="7">
    <source>
        <dbReference type="EMBL" id="CAE6014064.1"/>
    </source>
</evidence>
<dbReference type="InterPro" id="IPR036879">
    <property type="entry name" value="TF_MADSbox_sf"/>
</dbReference>
<dbReference type="InterPro" id="IPR002100">
    <property type="entry name" value="TF_MADSbox"/>
</dbReference>
<dbReference type="GO" id="GO:0045944">
    <property type="term" value="P:positive regulation of transcription by RNA polymerase II"/>
    <property type="evidence" value="ECO:0007669"/>
    <property type="project" value="InterPro"/>
</dbReference>
<evidence type="ECO:0000256" key="4">
    <source>
        <dbReference type="ARBA" id="ARBA00023163"/>
    </source>
</evidence>
<comment type="subcellular location">
    <subcellularLocation>
        <location evidence="1">Nucleus</location>
    </subcellularLocation>
</comment>
<dbReference type="InterPro" id="IPR050142">
    <property type="entry name" value="MADS-box/MEF2_TF"/>
</dbReference>
<keyword evidence="4" id="KW-0804">Transcription</keyword>
<evidence type="ECO:0000256" key="1">
    <source>
        <dbReference type="ARBA" id="ARBA00004123"/>
    </source>
</evidence>